<organism evidence="2 3">
    <name type="scientific">Durusdinium trenchii</name>
    <dbReference type="NCBI Taxonomy" id="1381693"/>
    <lineage>
        <taxon>Eukaryota</taxon>
        <taxon>Sar</taxon>
        <taxon>Alveolata</taxon>
        <taxon>Dinophyceae</taxon>
        <taxon>Suessiales</taxon>
        <taxon>Symbiodiniaceae</taxon>
        <taxon>Durusdinium</taxon>
    </lineage>
</organism>
<proteinExistence type="predicted"/>
<reference evidence="2 3" key="1">
    <citation type="submission" date="2024-02" db="EMBL/GenBank/DDBJ databases">
        <authorList>
            <person name="Chen Y."/>
            <person name="Shah S."/>
            <person name="Dougan E. K."/>
            <person name="Thang M."/>
            <person name="Chan C."/>
        </authorList>
    </citation>
    <scope>NUCLEOTIDE SEQUENCE [LARGE SCALE GENOMIC DNA]</scope>
</reference>
<dbReference type="EMBL" id="CAXAMM010019668">
    <property type="protein sequence ID" value="CAK9046196.1"/>
    <property type="molecule type" value="Genomic_DNA"/>
</dbReference>
<feature type="region of interest" description="Disordered" evidence="1">
    <location>
        <begin position="508"/>
        <end position="531"/>
    </location>
</feature>
<evidence type="ECO:0000313" key="2">
    <source>
        <dbReference type="EMBL" id="CAK9046196.1"/>
    </source>
</evidence>
<evidence type="ECO:0000256" key="1">
    <source>
        <dbReference type="SAM" id="MobiDB-lite"/>
    </source>
</evidence>
<sequence>MRAYDLFGGALCARHAWRMIESAALELWGVQPTLEFTFNVEKNWACIKMAKDNFPDSCIFPDIMDCVANPPKKKNWNPSDLKLVKECHCVQHRSEYGLREGFKTKNIKVKQAHDTAMAFQQKTPISIHENVPDYEEAYLKQHLTTHDEQKVLPQPKQLRVWRILYDKDSRKWDCPYTLGELANLLLAPLESKLNLDFNAYLCASPSELQEHNIKEHELSESQKKHLQIFRKVRPDKAIYDLSANALKRCRTETVDQCMPCLTTSSQLWHQPSTRSVLWGAEPEEVDNEVNIGQPLSGSSSGSEGEYRGSANTVFSLGWNTLLDLKKASFWKESVNTVISDKKKRKYNNTERAAMASYSRQNSAGYFKENGVDVARLQKLFALPTCQCANGECFKQFKNSKDLPGFLKTFWDMQKSDQDSMVQLCLATTSESRDKKYTLLEKPVGFKCLAALLGVGTGRLRKAATSTPDLRRGTRPYMSRPATWSVDGFLRVAYDSVAETMPDEFIRRGRASQKKKSDLDSDGESGSEEVASDIENVEEIREWMSTTSAKSPLLPNQVLVRKYLAPGNVMELYEEYKATQQMLGGKHVSYTTFNHVYKERWQDILRFRSRSLFTTCEVRCSFKTQLQDRKLSFEQKLGCLQGYRAHLHDQYCDRTSIWTLQFEGADPQSGILMICTDGLDQAKFALPRDPQLRANAGLSLGNKVKRSFCRILFLLHPPTQKSSFPHTSTTCLVDSLRAKHQRPRMKIHGVWCYGYTLNISVMDECSRHDSSAILEMISRAVEDATWVSFCTGFLQFIYVVKAKAMAFC</sequence>
<dbReference type="Proteomes" id="UP001642464">
    <property type="component" value="Unassembled WGS sequence"/>
</dbReference>
<keyword evidence="3" id="KW-1185">Reference proteome</keyword>
<feature type="compositionally biased region" description="Acidic residues" evidence="1">
    <location>
        <begin position="519"/>
        <end position="531"/>
    </location>
</feature>
<name>A0ABP0M3Z2_9DINO</name>
<comment type="caution">
    <text evidence="2">The sequence shown here is derived from an EMBL/GenBank/DDBJ whole genome shotgun (WGS) entry which is preliminary data.</text>
</comment>
<gene>
    <name evidence="2" type="ORF">SCF082_LOCUS26027</name>
</gene>
<accession>A0ABP0M3Z2</accession>
<protein>
    <submittedName>
        <fullName evidence="2">Uncharacterized protein</fullName>
    </submittedName>
</protein>
<evidence type="ECO:0000313" key="3">
    <source>
        <dbReference type="Proteomes" id="UP001642464"/>
    </source>
</evidence>